<dbReference type="PANTHER" id="PTHR10146:SF14">
    <property type="entry name" value="PYRIDOXAL PHOSPHATE HOMEOSTASIS PROTEIN"/>
    <property type="match status" value="1"/>
</dbReference>
<name>A0A7S3K5L4_9STRA</name>
<comment type="function">
    <text evidence="2">Pyridoxal 5'-phosphate (PLP)-binding protein, which may be involved in intracellular homeostatic regulation of pyridoxal 5'-phosphate (PLP), the active form of vitamin B6.</text>
</comment>
<evidence type="ECO:0000259" key="5">
    <source>
        <dbReference type="Pfam" id="PF01168"/>
    </source>
</evidence>
<feature type="modified residue" description="N6-(pyridoxal phosphate)lysine" evidence="2">
    <location>
        <position position="78"/>
    </location>
</feature>
<sequence>MRIGPKTFGVLAVTAVTQPFSAFLLVRRNSPSSHIILKRMWSSGAQADSEVAANLEHVRKRIANKSDGRDICLIAVSKTKPMSLIAEAAISAGHRDFGENYIQELVEKATLATDEDSADEISKSIRWHFIGRIQSNKAKLLCTVPNLFAVHTVHNEKIANALQKHWLDLHGPDAQPLRVFIQVNTSGEESKGGCPPDEAPNLALAVTQNCPNLQLIGLMCIGKYSGAEGDASPDFTTLNNCRSAAADALSLNPDTLALSMGMSHDFETALEYGATHVRVGSTIFGARVYAAKASSPTDTEVSPKDSTEVVKASS</sequence>
<dbReference type="Pfam" id="PF01168">
    <property type="entry name" value="Ala_racemase_N"/>
    <property type="match status" value="1"/>
</dbReference>
<feature type="domain" description="Alanine racemase N-terminal" evidence="5">
    <location>
        <begin position="51"/>
        <end position="287"/>
    </location>
</feature>
<dbReference type="InterPro" id="IPR029066">
    <property type="entry name" value="PLP-binding_barrel"/>
</dbReference>
<organism evidence="6">
    <name type="scientific">Aureoumbra lagunensis</name>
    <dbReference type="NCBI Taxonomy" id="44058"/>
    <lineage>
        <taxon>Eukaryota</taxon>
        <taxon>Sar</taxon>
        <taxon>Stramenopiles</taxon>
        <taxon>Ochrophyta</taxon>
        <taxon>Pelagophyceae</taxon>
        <taxon>Pelagomonadales</taxon>
        <taxon>Aureoumbra</taxon>
    </lineage>
</organism>
<dbReference type="AlphaFoldDB" id="A0A7S3K5L4"/>
<dbReference type="GO" id="GO:0030170">
    <property type="term" value="F:pyridoxal phosphate binding"/>
    <property type="evidence" value="ECO:0007669"/>
    <property type="project" value="UniProtKB-UniRule"/>
</dbReference>
<dbReference type="FunFam" id="3.20.20.10:FF:000018">
    <property type="entry name" value="Pyridoxal phosphate homeostasis protein"/>
    <property type="match status" value="1"/>
</dbReference>
<gene>
    <name evidence="6" type="ORF">ALAG00032_LOCUS14933</name>
</gene>
<dbReference type="PANTHER" id="PTHR10146">
    <property type="entry name" value="PROLINE SYNTHETASE CO-TRANSCRIBED BACTERIAL HOMOLOG PROTEIN"/>
    <property type="match status" value="1"/>
</dbReference>
<evidence type="ECO:0000256" key="1">
    <source>
        <dbReference type="ARBA" id="ARBA00022898"/>
    </source>
</evidence>
<proteinExistence type="inferred from homology"/>
<protein>
    <recommendedName>
        <fullName evidence="2">Pyridoxal phosphate homeostasis protein</fullName>
        <shortName evidence="2">PLP homeostasis protein</shortName>
    </recommendedName>
</protein>
<accession>A0A7S3K5L4</accession>
<evidence type="ECO:0000256" key="3">
    <source>
        <dbReference type="RuleBase" id="RU004514"/>
    </source>
</evidence>
<evidence type="ECO:0000256" key="4">
    <source>
        <dbReference type="SAM" id="MobiDB-lite"/>
    </source>
</evidence>
<dbReference type="HAMAP" id="MF_02087">
    <property type="entry name" value="PLP_homeostasis"/>
    <property type="match status" value="1"/>
</dbReference>
<dbReference type="InterPro" id="IPR011078">
    <property type="entry name" value="PyrdxlP_homeostasis"/>
</dbReference>
<dbReference type="Gene3D" id="3.20.20.10">
    <property type="entry name" value="Alanine racemase"/>
    <property type="match status" value="1"/>
</dbReference>
<dbReference type="CDD" id="cd06822">
    <property type="entry name" value="PLPDE_III_YBL036c_euk"/>
    <property type="match status" value="1"/>
</dbReference>
<feature type="region of interest" description="Disordered" evidence="4">
    <location>
        <begin position="295"/>
        <end position="314"/>
    </location>
</feature>
<dbReference type="PROSITE" id="PS01211">
    <property type="entry name" value="UPF0001"/>
    <property type="match status" value="1"/>
</dbReference>
<dbReference type="EMBL" id="HBIJ01022790">
    <property type="protein sequence ID" value="CAE0374130.1"/>
    <property type="molecule type" value="Transcribed_RNA"/>
</dbReference>
<reference evidence="6" key="1">
    <citation type="submission" date="2021-01" db="EMBL/GenBank/DDBJ databases">
        <authorList>
            <person name="Corre E."/>
            <person name="Pelletier E."/>
            <person name="Niang G."/>
            <person name="Scheremetjew M."/>
            <person name="Finn R."/>
            <person name="Kale V."/>
            <person name="Holt S."/>
            <person name="Cochrane G."/>
            <person name="Meng A."/>
            <person name="Brown T."/>
            <person name="Cohen L."/>
        </authorList>
    </citation>
    <scope>NUCLEOTIDE SEQUENCE</scope>
    <source>
        <strain evidence="6">CCMP1510</strain>
    </source>
</reference>
<comment type="similarity">
    <text evidence="2 3">Belongs to the pyridoxal phosphate-binding protein YggS/PROSC family.</text>
</comment>
<evidence type="ECO:0000313" key="6">
    <source>
        <dbReference type="EMBL" id="CAE0374130.1"/>
    </source>
</evidence>
<dbReference type="InterPro" id="IPR001608">
    <property type="entry name" value="Ala_racemase_N"/>
</dbReference>
<dbReference type="SUPFAM" id="SSF51419">
    <property type="entry name" value="PLP-binding barrel"/>
    <property type="match status" value="1"/>
</dbReference>
<keyword evidence="1 2" id="KW-0663">Pyridoxal phosphate</keyword>
<dbReference type="NCBIfam" id="TIGR00044">
    <property type="entry name" value="YggS family pyridoxal phosphate-dependent enzyme"/>
    <property type="match status" value="1"/>
</dbReference>
<evidence type="ECO:0000256" key="2">
    <source>
        <dbReference type="HAMAP-Rule" id="MF_03225"/>
    </source>
</evidence>